<sequence>RLNPEGRAEYDRLTEELKAAELAESIGKTKGIFELKSWEEAQKKLEEARKELQDFIKNTARALGFQIGNAPVKPLDTKNIANSSVDLQQRFIDAVENPNVNNFKTGDSLKIEFPEGTSPEKIKETLEKIGKQMVNDAYFDYDASVKSKELLEKFAKENGLNLPTSTPEQKQIYNSIKAELDTTIANAKADVTAARIEYVRENYARLTTEKLVAEFGDRIDTQNSTEKVTVLKNGEGVILNQVYYDSQNDNKTNIKFSDYTMYPGNECSPTSTSIVAEYMGAKPQNGEYQFVDDFIKQAQKDGILVKGTELKDNEYLKLVLPQYGQQLVNLSTDKNPIPGTNPVKYENSDWKTNSIKDALNEGKPVVVGGKFDVYPVTEGHRLVIVGYDSTGWIVHDPFGNANVTGYKGSGMYAHYDYGKWNIGKGVAFVIENLPKE</sequence>
<feature type="non-terminal residue" evidence="2">
    <location>
        <position position="1"/>
    </location>
</feature>
<dbReference type="RefSeq" id="WP_210416276.1">
    <property type="nucleotide sequence ID" value="NZ_RQHW01000005.1"/>
</dbReference>
<evidence type="ECO:0000313" key="2">
    <source>
        <dbReference type="EMBL" id="TGN20829.1"/>
    </source>
</evidence>
<feature type="domain" description="Peptidase C39-like" evidence="1">
    <location>
        <begin position="242"/>
        <end position="397"/>
    </location>
</feature>
<dbReference type="Gene3D" id="3.90.70.10">
    <property type="entry name" value="Cysteine proteinases"/>
    <property type="match status" value="1"/>
</dbReference>
<dbReference type="InterPro" id="IPR039564">
    <property type="entry name" value="Peptidase_C39-like"/>
</dbReference>
<reference evidence="2" key="1">
    <citation type="journal article" date="2019" name="PLoS Negl. Trop. Dis.">
        <title>Revisiting the worldwide diversity of Leptospira species in the environment.</title>
        <authorList>
            <person name="Vincent A.T."/>
            <person name="Schiettekatte O."/>
            <person name="Bourhy P."/>
            <person name="Veyrier F.J."/>
            <person name="Picardeau M."/>
        </authorList>
    </citation>
    <scope>NUCLEOTIDE SEQUENCE [LARGE SCALE GENOMIC DNA]</scope>
    <source>
        <strain evidence="2">201300427</strain>
    </source>
</reference>
<gene>
    <name evidence="2" type="ORF">EHS15_01730</name>
</gene>
<dbReference type="AlphaFoldDB" id="A0A4R9M6P6"/>
<organism evidence="2 3">
    <name type="scientific">Leptospira idonii</name>
    <dbReference type="NCBI Taxonomy" id="1193500"/>
    <lineage>
        <taxon>Bacteria</taxon>
        <taxon>Pseudomonadati</taxon>
        <taxon>Spirochaetota</taxon>
        <taxon>Spirochaetia</taxon>
        <taxon>Leptospirales</taxon>
        <taxon>Leptospiraceae</taxon>
        <taxon>Leptospira</taxon>
    </lineage>
</organism>
<accession>A0A4R9M6P6</accession>
<name>A0A4R9M6P6_9LEPT</name>
<evidence type="ECO:0000259" key="1">
    <source>
        <dbReference type="Pfam" id="PF13529"/>
    </source>
</evidence>
<evidence type="ECO:0000313" key="3">
    <source>
        <dbReference type="Proteomes" id="UP000298058"/>
    </source>
</evidence>
<comment type="caution">
    <text evidence="2">The sequence shown here is derived from an EMBL/GenBank/DDBJ whole genome shotgun (WGS) entry which is preliminary data.</text>
</comment>
<keyword evidence="3" id="KW-1185">Reference proteome</keyword>
<dbReference type="Proteomes" id="UP000298058">
    <property type="component" value="Unassembled WGS sequence"/>
</dbReference>
<dbReference type="Pfam" id="PF13529">
    <property type="entry name" value="Peptidase_C39_2"/>
    <property type="match status" value="1"/>
</dbReference>
<protein>
    <recommendedName>
        <fullName evidence="1">Peptidase C39-like domain-containing protein</fullName>
    </recommendedName>
</protein>
<proteinExistence type="predicted"/>
<dbReference type="EMBL" id="RQHW01000005">
    <property type="protein sequence ID" value="TGN20829.1"/>
    <property type="molecule type" value="Genomic_DNA"/>
</dbReference>